<dbReference type="InterPro" id="IPR052895">
    <property type="entry name" value="HetReg/Transcr_Mod"/>
</dbReference>
<dbReference type="OrthoDB" id="3559897at2759"/>
<name>A0A9P6VSQ6_9HELO</name>
<feature type="compositionally biased region" description="Basic and acidic residues" evidence="1">
    <location>
        <begin position="451"/>
        <end position="462"/>
    </location>
</feature>
<evidence type="ECO:0000259" key="2">
    <source>
        <dbReference type="Pfam" id="PF06985"/>
    </source>
</evidence>
<accession>A0A9P6VSQ6</accession>
<dbReference type="InterPro" id="IPR010730">
    <property type="entry name" value="HET"/>
</dbReference>
<feature type="region of interest" description="Disordered" evidence="1">
    <location>
        <begin position="430"/>
        <end position="470"/>
    </location>
</feature>
<evidence type="ECO:0000313" key="3">
    <source>
        <dbReference type="EMBL" id="KAG0653109.1"/>
    </source>
</evidence>
<keyword evidence="4" id="KW-1185">Reference proteome</keyword>
<feature type="domain" description="Heterokaryon incompatibility" evidence="2">
    <location>
        <begin position="73"/>
        <end position="229"/>
    </location>
</feature>
<dbReference type="EMBL" id="VNKQ01000001">
    <property type="protein sequence ID" value="KAG0653109.1"/>
    <property type="molecule type" value="Genomic_DNA"/>
</dbReference>
<protein>
    <submittedName>
        <fullName evidence="3">Heterokaryon incompatibility protein</fullName>
    </submittedName>
</protein>
<dbReference type="PANTHER" id="PTHR24148">
    <property type="entry name" value="ANKYRIN REPEAT DOMAIN-CONTAINING PROTEIN 39 HOMOLOG-RELATED"/>
    <property type="match status" value="1"/>
</dbReference>
<comment type="caution">
    <text evidence="3">The sequence shown here is derived from an EMBL/GenBank/DDBJ whole genome shotgun (WGS) entry which is preliminary data.</text>
</comment>
<evidence type="ECO:0000256" key="1">
    <source>
        <dbReference type="SAM" id="MobiDB-lite"/>
    </source>
</evidence>
<gene>
    <name evidence="3" type="ORF">D0Z07_9399</name>
</gene>
<dbReference type="AlphaFoldDB" id="A0A9P6VSQ6"/>
<proteinExistence type="predicted"/>
<reference evidence="3" key="1">
    <citation type="submission" date="2019-07" db="EMBL/GenBank/DDBJ databases">
        <title>Hyphodiscus hymeniophilus genome sequencing and assembly.</title>
        <authorList>
            <person name="Kramer G."/>
            <person name="Nodwell J."/>
        </authorList>
    </citation>
    <scope>NUCLEOTIDE SEQUENCE</scope>
    <source>
        <strain evidence="3">ATCC 34498</strain>
    </source>
</reference>
<organism evidence="3 4">
    <name type="scientific">Hyphodiscus hymeniophilus</name>
    <dbReference type="NCBI Taxonomy" id="353542"/>
    <lineage>
        <taxon>Eukaryota</taxon>
        <taxon>Fungi</taxon>
        <taxon>Dikarya</taxon>
        <taxon>Ascomycota</taxon>
        <taxon>Pezizomycotina</taxon>
        <taxon>Leotiomycetes</taxon>
        <taxon>Helotiales</taxon>
        <taxon>Hyphodiscaceae</taxon>
        <taxon>Hyphodiscus</taxon>
    </lineage>
</organism>
<dbReference type="Proteomes" id="UP000785200">
    <property type="component" value="Unassembled WGS sequence"/>
</dbReference>
<evidence type="ECO:0000313" key="4">
    <source>
        <dbReference type="Proteomes" id="UP000785200"/>
    </source>
</evidence>
<dbReference type="PANTHER" id="PTHR24148:SF64">
    <property type="entry name" value="HETEROKARYON INCOMPATIBILITY DOMAIN-CONTAINING PROTEIN"/>
    <property type="match status" value="1"/>
</dbReference>
<sequence length="470" mass="53592">MSTSDQEDEVPSSIHADQPLQRRAHTYEEIAYSNDIRILKILHGNPGSGLECMLFPRSLWSIVSTSKSEYHDYWVLSYMWRDDEQTHPVIMYDATMSDVTALRDGLQTITRFNLSGTLNIRNNLAAALHQFRHVSKDVNVWVDVLCINQANMEERNAQISRMHEIYNEANCICVWLGAEEREMKETFEFLKYISNLETSDNLVKTKTNVEKWKLVVSLMKNGSFRRRWPHHELASARRAVVCWGLDENQWSDFVDALALFVTKLAKRTEILGKAYFGDSITQALFDVLENFITHETELDCFESKSIAVNPILLDSESDSDSLVSSLDSFAASAITSSVTSVSHMAPVAKDRTSAAHYTLSQELIVEARTQSQQQAAKFVGQKSRSISILIREKLHPSIRLNLPSHRIQIEGQNRLQRFLEEYQPVSTLEALYPPTPDTIRNEESDEEELEHDAPDDHPDLTRPKGVVAFS</sequence>
<dbReference type="Pfam" id="PF06985">
    <property type="entry name" value="HET"/>
    <property type="match status" value="1"/>
</dbReference>